<keyword evidence="8" id="KW-0368">Histidine biosynthesis</keyword>
<gene>
    <name evidence="10" type="ORF">METZ01_LOCUS3235</name>
</gene>
<dbReference type="GO" id="GO:0000162">
    <property type="term" value="P:L-tryptophan biosynthetic process"/>
    <property type="evidence" value="ECO:0007669"/>
    <property type="project" value="TreeGrafter"/>
</dbReference>
<dbReference type="InterPro" id="IPR023016">
    <property type="entry name" value="HisA/PriA"/>
</dbReference>
<dbReference type="InterPro" id="IPR044524">
    <property type="entry name" value="Isoase_HisA-like"/>
</dbReference>
<keyword evidence="6" id="KW-0963">Cytoplasm</keyword>
<proteinExistence type="inferred from homology"/>
<comment type="pathway">
    <text evidence="3">Amino-acid biosynthesis; L-histidine biosynthesis; L-histidine from 5-phospho-alpha-D-ribose 1-diphosphate: step 4/9.</text>
</comment>
<evidence type="ECO:0000256" key="6">
    <source>
        <dbReference type="ARBA" id="ARBA00022490"/>
    </source>
</evidence>
<dbReference type="GO" id="GO:0000105">
    <property type="term" value="P:L-histidine biosynthetic process"/>
    <property type="evidence" value="ECO:0007669"/>
    <property type="project" value="UniProtKB-UniPathway"/>
</dbReference>
<protein>
    <recommendedName>
        <fullName evidence="5">1-(5-phosphoribosyl)-5-[(5-phosphoribosylamino)methylideneamino]imidazole-4-carboxamideisomerase</fullName>
        <ecNumber evidence="5">5.3.1.16</ecNumber>
    </recommendedName>
</protein>
<comment type="subcellular location">
    <subcellularLocation>
        <location evidence="2">Cytoplasm</location>
    </subcellularLocation>
</comment>
<evidence type="ECO:0000256" key="7">
    <source>
        <dbReference type="ARBA" id="ARBA00022605"/>
    </source>
</evidence>
<dbReference type="Gene3D" id="3.20.20.70">
    <property type="entry name" value="Aldolase class I"/>
    <property type="match status" value="1"/>
</dbReference>
<dbReference type="InterPro" id="IPR011060">
    <property type="entry name" value="RibuloseP-bd_barrel"/>
</dbReference>
<evidence type="ECO:0000256" key="3">
    <source>
        <dbReference type="ARBA" id="ARBA00005133"/>
    </source>
</evidence>
<name>A0A381N6Y8_9ZZZZ</name>
<comment type="similarity">
    <text evidence="4">Belongs to the HisA/HisF family.</text>
</comment>
<dbReference type="GO" id="GO:0003949">
    <property type="term" value="F:1-(5-phosphoribosyl)-5-[(5-phosphoribosylamino)methylideneamino]imidazole-4-carboxamide isomerase activity"/>
    <property type="evidence" value="ECO:0007669"/>
    <property type="project" value="UniProtKB-EC"/>
</dbReference>
<accession>A0A381N6Y8</accession>
<comment type="catalytic activity">
    <reaction evidence="1">
        <text>1-(5-phospho-beta-D-ribosyl)-5-[(5-phospho-beta-D-ribosylamino)methylideneamino]imidazole-4-carboxamide = 5-[(5-phospho-1-deoxy-D-ribulos-1-ylimino)methylamino]-1-(5-phospho-beta-D-ribosyl)imidazole-4-carboxamide</text>
        <dbReference type="Rhea" id="RHEA:15469"/>
        <dbReference type="ChEBI" id="CHEBI:58435"/>
        <dbReference type="ChEBI" id="CHEBI:58525"/>
        <dbReference type="EC" id="5.3.1.16"/>
    </reaction>
</comment>
<evidence type="ECO:0000256" key="4">
    <source>
        <dbReference type="ARBA" id="ARBA00009667"/>
    </source>
</evidence>
<keyword evidence="7" id="KW-0028">Amino-acid biosynthesis</keyword>
<dbReference type="Pfam" id="PF00977">
    <property type="entry name" value="His_biosynth"/>
    <property type="match status" value="1"/>
</dbReference>
<evidence type="ECO:0000256" key="9">
    <source>
        <dbReference type="ARBA" id="ARBA00023235"/>
    </source>
</evidence>
<dbReference type="FunFam" id="3.20.20.70:FF:000009">
    <property type="entry name" value="1-(5-phosphoribosyl)-5-[(5-phosphoribosylamino)methylideneamino] imidazole-4-carboxamide isomerase"/>
    <property type="match status" value="1"/>
</dbReference>
<dbReference type="EMBL" id="UINC01000166">
    <property type="protein sequence ID" value="SUZ50381.1"/>
    <property type="molecule type" value="Genomic_DNA"/>
</dbReference>
<reference evidence="10" key="1">
    <citation type="submission" date="2018-05" db="EMBL/GenBank/DDBJ databases">
        <authorList>
            <person name="Lanie J.A."/>
            <person name="Ng W.-L."/>
            <person name="Kazmierczak K.M."/>
            <person name="Andrzejewski T.M."/>
            <person name="Davidsen T.M."/>
            <person name="Wayne K.J."/>
            <person name="Tettelin H."/>
            <person name="Glass J.I."/>
            <person name="Rusch D."/>
            <person name="Podicherti R."/>
            <person name="Tsui H.-C.T."/>
            <person name="Winkler M.E."/>
        </authorList>
    </citation>
    <scope>NUCLEOTIDE SEQUENCE</scope>
</reference>
<evidence type="ECO:0000256" key="8">
    <source>
        <dbReference type="ARBA" id="ARBA00023102"/>
    </source>
</evidence>
<dbReference type="NCBIfam" id="TIGR00007">
    <property type="entry name" value="1-(5-phosphoribosyl)-5-[(5-phosphoribosylamino)methylideneamino]imidazole-4-carboxamide isomerase"/>
    <property type="match status" value="1"/>
</dbReference>
<keyword evidence="9" id="KW-0413">Isomerase</keyword>
<dbReference type="InterPro" id="IPR006062">
    <property type="entry name" value="His_biosynth"/>
</dbReference>
<evidence type="ECO:0000313" key="10">
    <source>
        <dbReference type="EMBL" id="SUZ50381.1"/>
    </source>
</evidence>
<evidence type="ECO:0000256" key="2">
    <source>
        <dbReference type="ARBA" id="ARBA00004496"/>
    </source>
</evidence>
<dbReference type="InterPro" id="IPR013785">
    <property type="entry name" value="Aldolase_TIM"/>
</dbReference>
<dbReference type="GO" id="GO:0005737">
    <property type="term" value="C:cytoplasm"/>
    <property type="evidence" value="ECO:0007669"/>
    <property type="project" value="UniProtKB-SubCell"/>
</dbReference>
<dbReference type="CDD" id="cd04732">
    <property type="entry name" value="HisA"/>
    <property type="match status" value="1"/>
</dbReference>
<dbReference type="InterPro" id="IPR006063">
    <property type="entry name" value="HisA_bact_arch"/>
</dbReference>
<dbReference type="UniPathway" id="UPA00031">
    <property type="reaction ID" value="UER00009"/>
</dbReference>
<evidence type="ECO:0000256" key="1">
    <source>
        <dbReference type="ARBA" id="ARBA00000901"/>
    </source>
</evidence>
<organism evidence="10">
    <name type="scientific">marine metagenome</name>
    <dbReference type="NCBI Taxonomy" id="408172"/>
    <lineage>
        <taxon>unclassified sequences</taxon>
        <taxon>metagenomes</taxon>
        <taxon>ecological metagenomes</taxon>
    </lineage>
</organism>
<dbReference type="PANTHER" id="PTHR43090">
    <property type="entry name" value="1-(5-PHOSPHORIBOSYL)-5-[(5-PHOSPHORIBOSYLAMINO)METHYLIDENEAMINO] IMIDAZOLE-4-CARBOXAMIDE ISOMERASE"/>
    <property type="match status" value="1"/>
</dbReference>
<dbReference type="HAMAP" id="MF_01014">
    <property type="entry name" value="HisA"/>
    <property type="match status" value="1"/>
</dbReference>
<dbReference type="SUPFAM" id="SSF51366">
    <property type="entry name" value="Ribulose-phoshate binding barrel"/>
    <property type="match status" value="1"/>
</dbReference>
<dbReference type="EC" id="5.3.1.16" evidence="5"/>
<sequence>MLLIPAIDLKNGQCVRLLQGEADAETVYSNDPAAMAGSFEDAGAKRLHLVDLDGAFKGQSANLASIHSILKTISIPVQLGGGLRTSDDVERMLELGVASVIIGTMAVKNPDVLEDIIQRFSGKQIILGIDARNRKVAIEGWQEGTEIDDVDFALRWKKAGIKRVVFTDIAHDGMLSGPNIEALSNFARRSGLRVVASGGVSSMEDLELLKTLESDGVDQVISGKAIYEGKLDLKAVFKC</sequence>
<dbReference type="PANTHER" id="PTHR43090:SF2">
    <property type="entry name" value="1-(5-PHOSPHORIBOSYL)-5-[(5-PHOSPHORIBOSYLAMINO)METHYLIDENEAMINO] IMIDAZOLE-4-CARBOXAMIDE ISOMERASE"/>
    <property type="match status" value="1"/>
</dbReference>
<evidence type="ECO:0000256" key="5">
    <source>
        <dbReference type="ARBA" id="ARBA00012550"/>
    </source>
</evidence>
<dbReference type="AlphaFoldDB" id="A0A381N6Y8"/>